<reference evidence="2" key="1">
    <citation type="journal article" date="2014" name="Front. Microbiol.">
        <title>High frequency of phylogenetically diverse reductive dehalogenase-homologous genes in deep subseafloor sedimentary metagenomes.</title>
        <authorList>
            <person name="Kawai M."/>
            <person name="Futagami T."/>
            <person name="Toyoda A."/>
            <person name="Takaki Y."/>
            <person name="Nishi S."/>
            <person name="Hori S."/>
            <person name="Arai W."/>
            <person name="Tsubouchi T."/>
            <person name="Morono Y."/>
            <person name="Uchiyama I."/>
            <person name="Ito T."/>
            <person name="Fujiyama A."/>
            <person name="Inagaki F."/>
            <person name="Takami H."/>
        </authorList>
    </citation>
    <scope>NUCLEOTIDE SEQUENCE</scope>
    <source>
        <strain evidence="2">Expedition CK06-06</strain>
    </source>
</reference>
<feature type="region of interest" description="Disordered" evidence="1">
    <location>
        <begin position="36"/>
        <end position="57"/>
    </location>
</feature>
<sequence length="57" mass="6313">MLKKPQILNILFLSLIFFLLLAYTNCAFEVEEVSASSKSESEWETSGHADAAAEAFT</sequence>
<evidence type="ECO:0000313" key="2">
    <source>
        <dbReference type="EMBL" id="GAG13181.1"/>
    </source>
</evidence>
<comment type="caution">
    <text evidence="2">The sequence shown here is derived from an EMBL/GenBank/DDBJ whole genome shotgun (WGS) entry which is preliminary data.</text>
</comment>
<gene>
    <name evidence="2" type="ORF">S01H1_35720</name>
</gene>
<accession>X0WKF8</accession>
<proteinExistence type="predicted"/>
<feature type="non-terminal residue" evidence="2">
    <location>
        <position position="57"/>
    </location>
</feature>
<protein>
    <submittedName>
        <fullName evidence="2">Uncharacterized protein</fullName>
    </submittedName>
</protein>
<name>X0WKF8_9ZZZZ</name>
<dbReference type="AlphaFoldDB" id="X0WKF8"/>
<evidence type="ECO:0000256" key="1">
    <source>
        <dbReference type="SAM" id="MobiDB-lite"/>
    </source>
</evidence>
<organism evidence="2">
    <name type="scientific">marine sediment metagenome</name>
    <dbReference type="NCBI Taxonomy" id="412755"/>
    <lineage>
        <taxon>unclassified sequences</taxon>
        <taxon>metagenomes</taxon>
        <taxon>ecological metagenomes</taxon>
    </lineage>
</organism>
<dbReference type="EMBL" id="BARS01022332">
    <property type="protein sequence ID" value="GAG13181.1"/>
    <property type="molecule type" value="Genomic_DNA"/>
</dbReference>